<reference evidence="1" key="1">
    <citation type="journal article" date="2021" name="Environ. Microbiol.">
        <title>Gene family expansions and transcriptome signatures uncover fungal adaptations to wood decay.</title>
        <authorList>
            <person name="Hage H."/>
            <person name="Miyauchi S."/>
            <person name="Viragh M."/>
            <person name="Drula E."/>
            <person name="Min B."/>
            <person name="Chaduli D."/>
            <person name="Navarro D."/>
            <person name="Favel A."/>
            <person name="Norest M."/>
            <person name="Lesage-Meessen L."/>
            <person name="Balint B."/>
            <person name="Merenyi Z."/>
            <person name="de Eugenio L."/>
            <person name="Morin E."/>
            <person name="Martinez A.T."/>
            <person name="Baldrian P."/>
            <person name="Stursova M."/>
            <person name="Martinez M.J."/>
            <person name="Novotny C."/>
            <person name="Magnuson J.K."/>
            <person name="Spatafora J.W."/>
            <person name="Maurice S."/>
            <person name="Pangilinan J."/>
            <person name="Andreopoulos W."/>
            <person name="LaButti K."/>
            <person name="Hundley H."/>
            <person name="Na H."/>
            <person name="Kuo A."/>
            <person name="Barry K."/>
            <person name="Lipzen A."/>
            <person name="Henrissat B."/>
            <person name="Riley R."/>
            <person name="Ahrendt S."/>
            <person name="Nagy L.G."/>
            <person name="Grigoriev I.V."/>
            <person name="Martin F."/>
            <person name="Rosso M.N."/>
        </authorList>
    </citation>
    <scope>NUCLEOTIDE SEQUENCE</scope>
    <source>
        <strain evidence="1">CBS 384.51</strain>
    </source>
</reference>
<name>A0ACB8UEZ9_9APHY</name>
<evidence type="ECO:0000313" key="2">
    <source>
        <dbReference type="Proteomes" id="UP001055072"/>
    </source>
</evidence>
<sequence>MATFQTVTLSLIKSAEAIAGEFIGYKLPNLYQKFDYTCLVDNSTNNKILISIMKIVSSRLLQYKAC</sequence>
<dbReference type="EMBL" id="MU274903">
    <property type="protein sequence ID" value="KAI0092908.1"/>
    <property type="molecule type" value="Genomic_DNA"/>
</dbReference>
<keyword evidence="2" id="KW-1185">Reference proteome</keyword>
<gene>
    <name evidence="1" type="ORF">BDY19DRAFT_990584</name>
</gene>
<comment type="caution">
    <text evidence="1">The sequence shown here is derived from an EMBL/GenBank/DDBJ whole genome shotgun (WGS) entry which is preliminary data.</text>
</comment>
<accession>A0ACB8UEZ9</accession>
<organism evidence="1 2">
    <name type="scientific">Irpex rosettiformis</name>
    <dbReference type="NCBI Taxonomy" id="378272"/>
    <lineage>
        <taxon>Eukaryota</taxon>
        <taxon>Fungi</taxon>
        <taxon>Dikarya</taxon>
        <taxon>Basidiomycota</taxon>
        <taxon>Agaricomycotina</taxon>
        <taxon>Agaricomycetes</taxon>
        <taxon>Polyporales</taxon>
        <taxon>Irpicaceae</taxon>
        <taxon>Irpex</taxon>
    </lineage>
</organism>
<protein>
    <submittedName>
        <fullName evidence="1">Uncharacterized protein</fullName>
    </submittedName>
</protein>
<dbReference type="Proteomes" id="UP001055072">
    <property type="component" value="Unassembled WGS sequence"/>
</dbReference>
<evidence type="ECO:0000313" key="1">
    <source>
        <dbReference type="EMBL" id="KAI0092908.1"/>
    </source>
</evidence>
<proteinExistence type="predicted"/>